<dbReference type="HOGENOM" id="CLU_2738088_0_0_5"/>
<organism evidence="1 2">
    <name type="scientific">Ancylobacter novellus (strain ATCC 8093 / DSM 506 / JCM 20403 / CCM 1077 / IAM 12100 / NBRC 12443 / NCIMB 10456)</name>
    <name type="common">Starkeya novella</name>
    <dbReference type="NCBI Taxonomy" id="639283"/>
    <lineage>
        <taxon>Bacteria</taxon>
        <taxon>Pseudomonadati</taxon>
        <taxon>Pseudomonadota</taxon>
        <taxon>Alphaproteobacteria</taxon>
        <taxon>Hyphomicrobiales</taxon>
        <taxon>Xanthobacteraceae</taxon>
        <taxon>Ancylobacter</taxon>
    </lineage>
</organism>
<gene>
    <name evidence="1" type="ordered locus">Snov_1687</name>
</gene>
<reference evidence="1 2" key="1">
    <citation type="journal article" date="2012" name="Stand. Genomic Sci.">
        <title>Complete genome sequence of the facultatively chemolithoautotrophic and methylotrophic alpha Proteobacterium Starkeya novella type strain (ATCC 8093(T)).</title>
        <authorList>
            <person name="Kappler U."/>
            <person name="Davenport K."/>
            <person name="Beatson S."/>
            <person name="Lucas S."/>
            <person name="Lapidus A."/>
            <person name="Copeland A."/>
            <person name="Berry K.W."/>
            <person name="Glavina Del Rio T."/>
            <person name="Hammon N."/>
            <person name="Dalin E."/>
            <person name="Tice H."/>
            <person name="Pitluck S."/>
            <person name="Richardson P."/>
            <person name="Bruce D."/>
            <person name="Goodwin L.A."/>
            <person name="Han C."/>
            <person name="Tapia R."/>
            <person name="Detter J.C."/>
            <person name="Chang Y.J."/>
            <person name="Jeffries C.D."/>
            <person name="Land M."/>
            <person name="Hauser L."/>
            <person name="Kyrpides N.C."/>
            <person name="Goker M."/>
            <person name="Ivanova N."/>
            <person name="Klenk H.P."/>
            <person name="Woyke T."/>
        </authorList>
    </citation>
    <scope>NUCLEOTIDE SEQUENCE [LARGE SCALE GENOMIC DNA]</scope>
    <source>
        <strain evidence="2">ATCC 8093 / DSM 506 / JCM 20403 / CCM 1077 / IAM 12100 / NBRC 12443 / NCIMB 10456</strain>
    </source>
</reference>
<proteinExistence type="predicted"/>
<dbReference type="RefSeq" id="WP_013166496.1">
    <property type="nucleotide sequence ID" value="NC_014217.1"/>
</dbReference>
<protein>
    <submittedName>
        <fullName evidence="1">Uncharacterized protein</fullName>
    </submittedName>
</protein>
<dbReference type="KEGG" id="sno:Snov_1687"/>
<dbReference type="Proteomes" id="UP000006633">
    <property type="component" value="Chromosome"/>
</dbReference>
<name>D7AAI9_ANCN5</name>
<evidence type="ECO:0000313" key="2">
    <source>
        <dbReference type="Proteomes" id="UP000006633"/>
    </source>
</evidence>
<evidence type="ECO:0000313" key="1">
    <source>
        <dbReference type="EMBL" id="ADH88992.1"/>
    </source>
</evidence>
<sequence>MLELKGAFIAIVLGLMARFEGQNRFSPSRGTEDDYLHAAAESALETLRKGHVRLAEGILSNALREYRARRG</sequence>
<dbReference type="AlphaFoldDB" id="D7AAI9"/>
<accession>D7AAI9</accession>
<keyword evidence="2" id="KW-1185">Reference proteome</keyword>
<dbReference type="EMBL" id="CP002026">
    <property type="protein sequence ID" value="ADH88992.1"/>
    <property type="molecule type" value="Genomic_DNA"/>
</dbReference>